<dbReference type="OrthoDB" id="8444614at2"/>
<accession>A0A2W2ETV2</accession>
<dbReference type="SUPFAM" id="SSF48452">
    <property type="entry name" value="TPR-like"/>
    <property type="match status" value="1"/>
</dbReference>
<dbReference type="RefSeq" id="WP_146615693.1">
    <property type="nucleotide sequence ID" value="NZ_POUD01000096.1"/>
</dbReference>
<keyword evidence="2" id="KW-1185">Reference proteome</keyword>
<comment type="caution">
    <text evidence="1">The sequence shown here is derived from an EMBL/GenBank/DDBJ whole genome shotgun (WGS) entry which is preliminary data.</text>
</comment>
<proteinExistence type="predicted"/>
<evidence type="ECO:0000313" key="2">
    <source>
        <dbReference type="Proteomes" id="UP000249304"/>
    </source>
</evidence>
<evidence type="ECO:0000313" key="1">
    <source>
        <dbReference type="EMBL" id="PZG15848.1"/>
    </source>
</evidence>
<dbReference type="AlphaFoldDB" id="A0A2W2ETV2"/>
<reference evidence="1 2" key="1">
    <citation type="submission" date="2018-01" db="EMBL/GenBank/DDBJ databases">
        <title>Draft genome sequence of Nonomuraea sp. KC333.</title>
        <authorList>
            <person name="Sahin N."/>
            <person name="Saygin H."/>
            <person name="Ay H."/>
        </authorList>
    </citation>
    <scope>NUCLEOTIDE SEQUENCE [LARGE SCALE GENOMIC DNA]</scope>
    <source>
        <strain evidence="1 2">KC333</strain>
    </source>
</reference>
<sequence>MEYDVTATVADGAHRLCEIRLAQGRPDAAEAAVCSALPLAPDDEALWRDLLHATHAIGFFRAARIA</sequence>
<dbReference type="Proteomes" id="UP000249304">
    <property type="component" value="Unassembled WGS sequence"/>
</dbReference>
<organism evidence="1 2">
    <name type="scientific">Nonomuraea aridisoli</name>
    <dbReference type="NCBI Taxonomy" id="2070368"/>
    <lineage>
        <taxon>Bacteria</taxon>
        <taxon>Bacillati</taxon>
        <taxon>Actinomycetota</taxon>
        <taxon>Actinomycetes</taxon>
        <taxon>Streptosporangiales</taxon>
        <taxon>Streptosporangiaceae</taxon>
        <taxon>Nonomuraea</taxon>
    </lineage>
</organism>
<dbReference type="EMBL" id="POUD01000096">
    <property type="protein sequence ID" value="PZG15848.1"/>
    <property type="molecule type" value="Genomic_DNA"/>
</dbReference>
<protein>
    <recommendedName>
        <fullName evidence="3">Tetratricopeptide repeat protein</fullName>
    </recommendedName>
</protein>
<gene>
    <name evidence="1" type="ORF">C1J01_22900</name>
</gene>
<dbReference type="InterPro" id="IPR011990">
    <property type="entry name" value="TPR-like_helical_dom_sf"/>
</dbReference>
<evidence type="ECO:0008006" key="3">
    <source>
        <dbReference type="Google" id="ProtNLM"/>
    </source>
</evidence>
<name>A0A2W2ETV2_9ACTN</name>